<evidence type="ECO:0000313" key="2">
    <source>
        <dbReference type="Proteomes" id="UP000053989"/>
    </source>
</evidence>
<gene>
    <name evidence="1" type="ORF">SCLCIDRAFT_802206</name>
</gene>
<reference evidence="2" key="2">
    <citation type="submission" date="2015-01" db="EMBL/GenBank/DDBJ databases">
        <title>Evolutionary Origins and Diversification of the Mycorrhizal Mutualists.</title>
        <authorList>
            <consortium name="DOE Joint Genome Institute"/>
            <consortium name="Mycorrhizal Genomics Consortium"/>
            <person name="Kohler A."/>
            <person name="Kuo A."/>
            <person name="Nagy L.G."/>
            <person name="Floudas D."/>
            <person name="Copeland A."/>
            <person name="Barry K.W."/>
            <person name="Cichocki N."/>
            <person name="Veneault-Fourrey C."/>
            <person name="LaButti K."/>
            <person name="Lindquist E.A."/>
            <person name="Lipzen A."/>
            <person name="Lundell T."/>
            <person name="Morin E."/>
            <person name="Murat C."/>
            <person name="Riley R."/>
            <person name="Ohm R."/>
            <person name="Sun H."/>
            <person name="Tunlid A."/>
            <person name="Henrissat B."/>
            <person name="Grigoriev I.V."/>
            <person name="Hibbett D.S."/>
            <person name="Martin F."/>
        </authorList>
    </citation>
    <scope>NUCLEOTIDE SEQUENCE [LARGE SCALE GENOMIC DNA]</scope>
    <source>
        <strain evidence="2">Foug A</strain>
    </source>
</reference>
<sequence>MPYFPPHTTCCFPRPCMSRFILMRPRAWCTNISTTSRSPQPRFAWLSLVGLDNYLAQIGSLDKGNSVKVGEVSDDYRLSHARIMRVPSHHCGRACNEGEETHATTMISPKEWHRYTTGISRPQL</sequence>
<proteinExistence type="predicted"/>
<dbReference type="Proteomes" id="UP000053989">
    <property type="component" value="Unassembled WGS sequence"/>
</dbReference>
<dbReference type="EMBL" id="KN822042">
    <property type="protein sequence ID" value="KIM62473.1"/>
    <property type="molecule type" value="Genomic_DNA"/>
</dbReference>
<organism evidence="1 2">
    <name type="scientific">Scleroderma citrinum Foug A</name>
    <dbReference type="NCBI Taxonomy" id="1036808"/>
    <lineage>
        <taxon>Eukaryota</taxon>
        <taxon>Fungi</taxon>
        <taxon>Dikarya</taxon>
        <taxon>Basidiomycota</taxon>
        <taxon>Agaricomycotina</taxon>
        <taxon>Agaricomycetes</taxon>
        <taxon>Agaricomycetidae</taxon>
        <taxon>Boletales</taxon>
        <taxon>Sclerodermatineae</taxon>
        <taxon>Sclerodermataceae</taxon>
        <taxon>Scleroderma</taxon>
    </lineage>
</organism>
<evidence type="ECO:0000313" key="1">
    <source>
        <dbReference type="EMBL" id="KIM62473.1"/>
    </source>
</evidence>
<protein>
    <submittedName>
        <fullName evidence="1">Uncharacterized protein</fullName>
    </submittedName>
</protein>
<reference evidence="1 2" key="1">
    <citation type="submission" date="2014-04" db="EMBL/GenBank/DDBJ databases">
        <authorList>
            <consortium name="DOE Joint Genome Institute"/>
            <person name="Kuo A."/>
            <person name="Kohler A."/>
            <person name="Nagy L.G."/>
            <person name="Floudas D."/>
            <person name="Copeland A."/>
            <person name="Barry K.W."/>
            <person name="Cichocki N."/>
            <person name="Veneault-Fourrey C."/>
            <person name="LaButti K."/>
            <person name="Lindquist E.A."/>
            <person name="Lipzen A."/>
            <person name="Lundell T."/>
            <person name="Morin E."/>
            <person name="Murat C."/>
            <person name="Sun H."/>
            <person name="Tunlid A."/>
            <person name="Henrissat B."/>
            <person name="Grigoriev I.V."/>
            <person name="Hibbett D.S."/>
            <person name="Martin F."/>
            <person name="Nordberg H.P."/>
            <person name="Cantor M.N."/>
            <person name="Hua S.X."/>
        </authorList>
    </citation>
    <scope>NUCLEOTIDE SEQUENCE [LARGE SCALE GENOMIC DNA]</scope>
    <source>
        <strain evidence="1 2">Foug A</strain>
    </source>
</reference>
<name>A0A0C2ZLK7_9AGAM</name>
<keyword evidence="2" id="KW-1185">Reference proteome</keyword>
<accession>A0A0C2ZLK7</accession>
<dbReference type="InParanoid" id="A0A0C2ZLK7"/>
<dbReference type="AlphaFoldDB" id="A0A0C2ZLK7"/>
<dbReference type="HOGENOM" id="CLU_2005271_0_0_1"/>